<protein>
    <submittedName>
        <fullName evidence="2">CcmD family protein</fullName>
    </submittedName>
</protein>
<keyword evidence="1" id="KW-0812">Transmembrane</keyword>
<keyword evidence="1" id="KW-0472">Membrane</keyword>
<reference evidence="2" key="1">
    <citation type="submission" date="2020-06" db="EMBL/GenBank/DDBJ databases">
        <title>Legume-microbial interactions unlock mineral nutrients during tropical forest succession.</title>
        <authorList>
            <person name="Epihov D.Z."/>
        </authorList>
    </citation>
    <scope>NUCLEOTIDE SEQUENCE [LARGE SCALE GENOMIC DNA]</scope>
    <source>
        <strain evidence="2">Pan2503</strain>
    </source>
</reference>
<dbReference type="Proteomes" id="UP000567293">
    <property type="component" value="Unassembled WGS sequence"/>
</dbReference>
<evidence type="ECO:0000256" key="1">
    <source>
        <dbReference type="SAM" id="Phobius"/>
    </source>
</evidence>
<keyword evidence="3" id="KW-1185">Reference proteome</keyword>
<dbReference type="EMBL" id="JACDQQ010001234">
    <property type="protein sequence ID" value="MBA0085838.1"/>
    <property type="molecule type" value="Genomic_DNA"/>
</dbReference>
<evidence type="ECO:0000313" key="3">
    <source>
        <dbReference type="Proteomes" id="UP000567293"/>
    </source>
</evidence>
<dbReference type="NCBIfam" id="TIGR04391">
    <property type="entry name" value="CcmD_alt_fam"/>
    <property type="match status" value="1"/>
</dbReference>
<keyword evidence="1" id="KW-1133">Transmembrane helix</keyword>
<comment type="caution">
    <text evidence="2">The sequence shown here is derived from an EMBL/GenBank/DDBJ whole genome shotgun (WGS) entry which is preliminary data.</text>
</comment>
<sequence>MRNFQYLLAAWIAVWVVFFLYQISLSRRFSQLLDEIKRLKERLR</sequence>
<accession>A0A7V8NQW2</accession>
<gene>
    <name evidence="2" type="ORF">HRJ53_12645</name>
</gene>
<name>A0A7V8NQW2_9BACT</name>
<proteinExistence type="predicted"/>
<evidence type="ECO:0000313" key="2">
    <source>
        <dbReference type="EMBL" id="MBA0085838.1"/>
    </source>
</evidence>
<dbReference type="InterPro" id="IPR030888">
    <property type="entry name" value="Put_ccm"/>
</dbReference>
<organism evidence="2 3">
    <name type="scientific">Candidatus Acidiferrum panamense</name>
    <dbReference type="NCBI Taxonomy" id="2741543"/>
    <lineage>
        <taxon>Bacteria</taxon>
        <taxon>Pseudomonadati</taxon>
        <taxon>Acidobacteriota</taxon>
        <taxon>Terriglobia</taxon>
        <taxon>Candidatus Acidiferrales</taxon>
        <taxon>Candidatus Acidiferrum</taxon>
    </lineage>
</organism>
<dbReference type="AlphaFoldDB" id="A0A7V8NQW2"/>
<feature type="transmembrane region" description="Helical" evidence="1">
    <location>
        <begin position="6"/>
        <end position="23"/>
    </location>
</feature>